<evidence type="ECO:0000313" key="3">
    <source>
        <dbReference type="Proteomes" id="UP000791440"/>
    </source>
</evidence>
<comment type="caution">
    <text evidence="2">The sequence shown here is derived from an EMBL/GenBank/DDBJ whole genome shotgun (WGS) entry which is preliminary data.</text>
</comment>
<accession>A0A921YVJ1</accession>
<dbReference type="AlphaFoldDB" id="A0A921YVJ1"/>
<dbReference type="EMBL" id="JH668323">
    <property type="protein sequence ID" value="KAG6445584.1"/>
    <property type="molecule type" value="Genomic_DNA"/>
</dbReference>
<dbReference type="Proteomes" id="UP000791440">
    <property type="component" value="Unassembled WGS sequence"/>
</dbReference>
<feature type="region of interest" description="Disordered" evidence="1">
    <location>
        <begin position="192"/>
        <end position="213"/>
    </location>
</feature>
<feature type="compositionally biased region" description="Acidic residues" evidence="1">
    <location>
        <begin position="100"/>
        <end position="116"/>
    </location>
</feature>
<sequence>MGYIIRSHRMLTLAEVTDSLVKNYKINVRNNETPLAHLRNRLDGDHASPFYMECVRQNPFEYLILNSAEVDQLIQTSMEHNVSLEDLCKVLARRDRNDDRDDYFEPSDSDEEEEAEAAIGPQPPWLVRGPNNELEENPRFQDWAQRAIRVSPAAAGEYESWAVPGIAGMGIDEFETWVLREIAAMPANNAGADGAAAGDNEAPVINGEPAGEPGVEAVVNNAADAMEAAN</sequence>
<reference evidence="2" key="2">
    <citation type="submission" date="2020-12" db="EMBL/GenBank/DDBJ databases">
        <authorList>
            <person name="Kanost M."/>
        </authorList>
    </citation>
    <scope>NUCLEOTIDE SEQUENCE</scope>
</reference>
<organism evidence="2 3">
    <name type="scientific">Manduca sexta</name>
    <name type="common">Tobacco hawkmoth</name>
    <name type="synonym">Tobacco hornworm</name>
    <dbReference type="NCBI Taxonomy" id="7130"/>
    <lineage>
        <taxon>Eukaryota</taxon>
        <taxon>Metazoa</taxon>
        <taxon>Ecdysozoa</taxon>
        <taxon>Arthropoda</taxon>
        <taxon>Hexapoda</taxon>
        <taxon>Insecta</taxon>
        <taxon>Pterygota</taxon>
        <taxon>Neoptera</taxon>
        <taxon>Endopterygota</taxon>
        <taxon>Lepidoptera</taxon>
        <taxon>Glossata</taxon>
        <taxon>Ditrysia</taxon>
        <taxon>Bombycoidea</taxon>
        <taxon>Sphingidae</taxon>
        <taxon>Sphinginae</taxon>
        <taxon>Sphingini</taxon>
        <taxon>Manduca</taxon>
    </lineage>
</organism>
<gene>
    <name evidence="2" type="ORF">O3G_MSEX003986</name>
</gene>
<keyword evidence="3" id="KW-1185">Reference proteome</keyword>
<proteinExistence type="predicted"/>
<dbReference type="OrthoDB" id="7378647at2759"/>
<name>A0A921YVJ1_MANSE</name>
<protein>
    <submittedName>
        <fullName evidence="2">Uncharacterized protein</fullName>
    </submittedName>
</protein>
<evidence type="ECO:0000313" key="2">
    <source>
        <dbReference type="EMBL" id="KAG6445584.1"/>
    </source>
</evidence>
<feature type="compositionally biased region" description="Low complexity" evidence="1">
    <location>
        <begin position="192"/>
        <end position="203"/>
    </location>
</feature>
<evidence type="ECO:0000256" key="1">
    <source>
        <dbReference type="SAM" id="MobiDB-lite"/>
    </source>
</evidence>
<reference evidence="2" key="1">
    <citation type="journal article" date="2016" name="Insect Biochem. Mol. Biol.">
        <title>Multifaceted biological insights from a draft genome sequence of the tobacco hornworm moth, Manduca sexta.</title>
        <authorList>
            <person name="Kanost M.R."/>
            <person name="Arrese E.L."/>
            <person name="Cao X."/>
            <person name="Chen Y.R."/>
            <person name="Chellapilla S."/>
            <person name="Goldsmith M.R."/>
            <person name="Grosse-Wilde E."/>
            <person name="Heckel D.G."/>
            <person name="Herndon N."/>
            <person name="Jiang H."/>
            <person name="Papanicolaou A."/>
            <person name="Qu J."/>
            <person name="Soulages J.L."/>
            <person name="Vogel H."/>
            <person name="Walters J."/>
            <person name="Waterhouse R.M."/>
            <person name="Ahn S.J."/>
            <person name="Almeida F.C."/>
            <person name="An C."/>
            <person name="Aqrawi P."/>
            <person name="Bretschneider A."/>
            <person name="Bryant W.B."/>
            <person name="Bucks S."/>
            <person name="Chao H."/>
            <person name="Chevignon G."/>
            <person name="Christen J.M."/>
            <person name="Clarke D.F."/>
            <person name="Dittmer N.T."/>
            <person name="Ferguson L.C.F."/>
            <person name="Garavelou S."/>
            <person name="Gordon K.H.J."/>
            <person name="Gunaratna R.T."/>
            <person name="Han Y."/>
            <person name="Hauser F."/>
            <person name="He Y."/>
            <person name="Heidel-Fischer H."/>
            <person name="Hirsh A."/>
            <person name="Hu Y."/>
            <person name="Jiang H."/>
            <person name="Kalra D."/>
            <person name="Klinner C."/>
            <person name="Konig C."/>
            <person name="Kovar C."/>
            <person name="Kroll A.R."/>
            <person name="Kuwar S.S."/>
            <person name="Lee S.L."/>
            <person name="Lehman R."/>
            <person name="Li K."/>
            <person name="Li Z."/>
            <person name="Liang H."/>
            <person name="Lovelace S."/>
            <person name="Lu Z."/>
            <person name="Mansfield J.H."/>
            <person name="McCulloch K.J."/>
            <person name="Mathew T."/>
            <person name="Morton B."/>
            <person name="Muzny D.M."/>
            <person name="Neunemann D."/>
            <person name="Ongeri F."/>
            <person name="Pauchet Y."/>
            <person name="Pu L.L."/>
            <person name="Pyrousis I."/>
            <person name="Rao X.J."/>
            <person name="Redding A."/>
            <person name="Roesel C."/>
            <person name="Sanchez-Gracia A."/>
            <person name="Schaack S."/>
            <person name="Shukla A."/>
            <person name="Tetreau G."/>
            <person name="Wang Y."/>
            <person name="Xiong G.H."/>
            <person name="Traut W."/>
            <person name="Walsh T.K."/>
            <person name="Worley K.C."/>
            <person name="Wu D."/>
            <person name="Wu W."/>
            <person name="Wu Y.Q."/>
            <person name="Zhang X."/>
            <person name="Zou Z."/>
            <person name="Zucker H."/>
            <person name="Briscoe A.D."/>
            <person name="Burmester T."/>
            <person name="Clem R.J."/>
            <person name="Feyereisen R."/>
            <person name="Grimmelikhuijzen C.J.P."/>
            <person name="Hamodrakas S.J."/>
            <person name="Hansson B.S."/>
            <person name="Huguet E."/>
            <person name="Jermiin L.S."/>
            <person name="Lan Q."/>
            <person name="Lehman H.K."/>
            <person name="Lorenzen M."/>
            <person name="Merzendorfer H."/>
            <person name="Michalopoulos I."/>
            <person name="Morton D.B."/>
            <person name="Muthukrishnan S."/>
            <person name="Oakeshott J.G."/>
            <person name="Palmer W."/>
            <person name="Park Y."/>
            <person name="Passarelli A.L."/>
            <person name="Rozas J."/>
            <person name="Schwartz L.M."/>
            <person name="Smith W."/>
            <person name="Southgate A."/>
            <person name="Vilcinskas A."/>
            <person name="Vogt R."/>
            <person name="Wang P."/>
            <person name="Werren J."/>
            <person name="Yu X.Q."/>
            <person name="Zhou J.J."/>
            <person name="Brown S.J."/>
            <person name="Scherer S.E."/>
            <person name="Richards S."/>
            <person name="Blissard G.W."/>
        </authorList>
    </citation>
    <scope>NUCLEOTIDE SEQUENCE</scope>
</reference>
<feature type="region of interest" description="Disordered" evidence="1">
    <location>
        <begin position="98"/>
        <end position="132"/>
    </location>
</feature>